<keyword evidence="4" id="KW-0498">Mitosis</keyword>
<keyword evidence="3" id="KW-0132">Cell division</keyword>
<dbReference type="PANTHER" id="PTHR11842:SF11">
    <property type="entry name" value="MITOTIC SPINDLE ASSEMBLY CHECKPOINT PROTEIN MAD2A"/>
    <property type="match status" value="1"/>
</dbReference>
<dbReference type="PROSITE" id="PS50815">
    <property type="entry name" value="HORMA"/>
    <property type="match status" value="1"/>
</dbReference>
<dbReference type="Pfam" id="PF02301">
    <property type="entry name" value="HORMA"/>
    <property type="match status" value="1"/>
</dbReference>
<evidence type="ECO:0000256" key="6">
    <source>
        <dbReference type="ARBA" id="ARBA00023306"/>
    </source>
</evidence>
<dbReference type="GO" id="GO:0051301">
    <property type="term" value="P:cell division"/>
    <property type="evidence" value="ECO:0007669"/>
    <property type="project" value="UniProtKB-KW"/>
</dbReference>
<dbReference type="InterPro" id="IPR036570">
    <property type="entry name" value="HORMA_dom_sf"/>
</dbReference>
<dbReference type="GO" id="GO:0000776">
    <property type="term" value="C:kinetochore"/>
    <property type="evidence" value="ECO:0007669"/>
    <property type="project" value="TreeGrafter"/>
</dbReference>
<comment type="subcellular location">
    <subcellularLocation>
        <location evidence="1">Nucleus</location>
    </subcellularLocation>
</comment>
<dbReference type="SUPFAM" id="SSF56019">
    <property type="entry name" value="The spindle assembly checkpoint protein mad2"/>
    <property type="match status" value="1"/>
</dbReference>
<dbReference type="Gene3D" id="3.30.900.10">
    <property type="entry name" value="HORMA domain"/>
    <property type="match status" value="1"/>
</dbReference>
<dbReference type="InParanoid" id="K1PWS8"/>
<name>K1PWS8_MAGGI</name>
<protein>
    <recommendedName>
        <fullName evidence="7">Mitotic spindle assembly checkpoint protein MAD2A</fullName>
    </recommendedName>
    <alternativeName>
        <fullName evidence="8">Mitotic arrest deficient 2-like protein 1</fullName>
    </alternativeName>
</protein>
<dbReference type="InterPro" id="IPR045091">
    <property type="entry name" value="Mad2-like"/>
</dbReference>
<evidence type="ECO:0000256" key="5">
    <source>
        <dbReference type="ARBA" id="ARBA00023242"/>
    </source>
</evidence>
<proteinExistence type="inferred from homology"/>
<dbReference type="HOGENOM" id="CLU_072097_0_0_1"/>
<dbReference type="EMBL" id="JH817052">
    <property type="protein sequence ID" value="EKC23484.1"/>
    <property type="molecule type" value="Genomic_DNA"/>
</dbReference>
<evidence type="ECO:0000313" key="10">
    <source>
        <dbReference type="EMBL" id="EKC23484.1"/>
    </source>
</evidence>
<evidence type="ECO:0000256" key="7">
    <source>
        <dbReference type="ARBA" id="ARBA00068928"/>
    </source>
</evidence>
<sequence>MAATATSNAITLKGSTEIVAEFFLYGINSILYQRGIYPPESFTRVQKYGLTLLVTSDDKLKDYLNPVIAQIKEWLYNMTVKKLVVVIKDVDTNEVLERWQFDVEGDKEALKDGYLNDCSKPRQKSEKDINNEISAVIRQITASVTFLPLLEGACAFDLLVYTDKDLDVPAKWGEDGPQFIANSEEVRLRSFTTSIHKVDAMVAFKK</sequence>
<evidence type="ECO:0000256" key="4">
    <source>
        <dbReference type="ARBA" id="ARBA00022776"/>
    </source>
</evidence>
<accession>K1PWS8</accession>
<reference evidence="10" key="1">
    <citation type="journal article" date="2012" name="Nature">
        <title>The oyster genome reveals stress adaptation and complexity of shell formation.</title>
        <authorList>
            <person name="Zhang G."/>
            <person name="Fang X."/>
            <person name="Guo X."/>
            <person name="Li L."/>
            <person name="Luo R."/>
            <person name="Xu F."/>
            <person name="Yang P."/>
            <person name="Zhang L."/>
            <person name="Wang X."/>
            <person name="Qi H."/>
            <person name="Xiong Z."/>
            <person name="Que H."/>
            <person name="Xie Y."/>
            <person name="Holland P.W."/>
            <person name="Paps J."/>
            <person name="Zhu Y."/>
            <person name="Wu F."/>
            <person name="Chen Y."/>
            <person name="Wang J."/>
            <person name="Peng C."/>
            <person name="Meng J."/>
            <person name="Yang L."/>
            <person name="Liu J."/>
            <person name="Wen B."/>
            <person name="Zhang N."/>
            <person name="Huang Z."/>
            <person name="Zhu Q."/>
            <person name="Feng Y."/>
            <person name="Mount A."/>
            <person name="Hedgecock D."/>
            <person name="Xu Z."/>
            <person name="Liu Y."/>
            <person name="Domazet-Loso T."/>
            <person name="Du Y."/>
            <person name="Sun X."/>
            <person name="Zhang S."/>
            <person name="Liu B."/>
            <person name="Cheng P."/>
            <person name="Jiang X."/>
            <person name="Li J."/>
            <person name="Fan D."/>
            <person name="Wang W."/>
            <person name="Fu W."/>
            <person name="Wang T."/>
            <person name="Wang B."/>
            <person name="Zhang J."/>
            <person name="Peng Z."/>
            <person name="Li Y."/>
            <person name="Li N."/>
            <person name="Wang J."/>
            <person name="Chen M."/>
            <person name="He Y."/>
            <person name="Tan F."/>
            <person name="Song X."/>
            <person name="Zheng Q."/>
            <person name="Huang R."/>
            <person name="Yang H."/>
            <person name="Du X."/>
            <person name="Chen L."/>
            <person name="Yang M."/>
            <person name="Gaffney P.M."/>
            <person name="Wang S."/>
            <person name="Luo L."/>
            <person name="She Z."/>
            <person name="Ming Y."/>
            <person name="Huang W."/>
            <person name="Zhang S."/>
            <person name="Huang B."/>
            <person name="Zhang Y."/>
            <person name="Qu T."/>
            <person name="Ni P."/>
            <person name="Miao G."/>
            <person name="Wang J."/>
            <person name="Wang Q."/>
            <person name="Steinberg C.E."/>
            <person name="Wang H."/>
            <person name="Li N."/>
            <person name="Qian L."/>
            <person name="Zhang G."/>
            <person name="Li Y."/>
            <person name="Yang H."/>
            <person name="Liu X."/>
            <person name="Wang J."/>
            <person name="Yin Y."/>
            <person name="Wang J."/>
        </authorList>
    </citation>
    <scope>NUCLEOTIDE SEQUENCE [LARGE SCALE GENOMIC DNA]</scope>
    <source>
        <strain evidence="10">05x7-T-G4-1.051#20</strain>
    </source>
</reference>
<keyword evidence="6" id="KW-0131">Cell cycle</keyword>
<dbReference type="GO" id="GO:0007094">
    <property type="term" value="P:mitotic spindle assembly checkpoint signaling"/>
    <property type="evidence" value="ECO:0007669"/>
    <property type="project" value="TreeGrafter"/>
</dbReference>
<dbReference type="PANTHER" id="PTHR11842">
    <property type="entry name" value="MITOTIC SPINDLE ASSEMBLY CHECKPOINT PROTEIN MAD2"/>
    <property type="match status" value="1"/>
</dbReference>
<dbReference type="FunFam" id="3.30.900.10:FF:000002">
    <property type="entry name" value="Mitotic spindle assembly checkpoint protein MAD2A"/>
    <property type="match status" value="1"/>
</dbReference>
<dbReference type="InterPro" id="IPR003511">
    <property type="entry name" value="HORMA_dom"/>
</dbReference>
<comment type="similarity">
    <text evidence="2">Belongs to the MAD2 family.</text>
</comment>
<evidence type="ECO:0000256" key="2">
    <source>
        <dbReference type="ARBA" id="ARBA00010348"/>
    </source>
</evidence>
<dbReference type="GO" id="GO:0005654">
    <property type="term" value="C:nucleoplasm"/>
    <property type="evidence" value="ECO:0007669"/>
    <property type="project" value="TreeGrafter"/>
</dbReference>
<dbReference type="GO" id="GO:1990728">
    <property type="term" value="C:mitotic spindle assembly checkpoint MAD1-MAD2 complex"/>
    <property type="evidence" value="ECO:0007669"/>
    <property type="project" value="UniProtKB-ARBA"/>
</dbReference>
<dbReference type="AlphaFoldDB" id="K1PWS8"/>
<dbReference type="FunCoup" id="K1PWS8">
    <property type="interactions" value="1286"/>
</dbReference>
<feature type="domain" description="HORMA" evidence="9">
    <location>
        <begin position="13"/>
        <end position="202"/>
    </location>
</feature>
<evidence type="ECO:0000256" key="8">
    <source>
        <dbReference type="ARBA" id="ARBA00076594"/>
    </source>
</evidence>
<evidence type="ECO:0000259" key="9">
    <source>
        <dbReference type="PROSITE" id="PS50815"/>
    </source>
</evidence>
<organism evidence="10">
    <name type="scientific">Magallana gigas</name>
    <name type="common">Pacific oyster</name>
    <name type="synonym">Crassostrea gigas</name>
    <dbReference type="NCBI Taxonomy" id="29159"/>
    <lineage>
        <taxon>Eukaryota</taxon>
        <taxon>Metazoa</taxon>
        <taxon>Spiralia</taxon>
        <taxon>Lophotrochozoa</taxon>
        <taxon>Mollusca</taxon>
        <taxon>Bivalvia</taxon>
        <taxon>Autobranchia</taxon>
        <taxon>Pteriomorphia</taxon>
        <taxon>Ostreida</taxon>
        <taxon>Ostreoidea</taxon>
        <taxon>Ostreidae</taxon>
        <taxon>Magallana</taxon>
    </lineage>
</organism>
<keyword evidence="5" id="KW-0539">Nucleus</keyword>
<evidence type="ECO:0000256" key="3">
    <source>
        <dbReference type="ARBA" id="ARBA00022618"/>
    </source>
</evidence>
<gene>
    <name evidence="10" type="ORF">CGI_10011548</name>
</gene>
<evidence type="ECO:0000256" key="1">
    <source>
        <dbReference type="ARBA" id="ARBA00004123"/>
    </source>
</evidence>